<sequence>MNTILENLFKADQLVLNGMGSMTPISEEPTAPGPSESLYGTLRQSKLKKYSHSSFSGSHHGQDDGPMLTLRRNSTTDVVADSEPLVGHFERSGSTKSYIKNRGPLSRLWHMRRRSFSQFELSSVGLTHGSSTIGGSNGHLNLLDFNECDTPGVFNPIGDDFWVSESDLKQLGWELGLEEKLGVLGAEVTHCQINECEDWESDIRRNFSQRRVVELIKNEFQCSNKQPETGKVEQSERVSVNICSGSTDDYGFLPAPFQHQRSIPFDGLLAEGGKSTGKSKKDTAPSVLSDCDEEESLRGYSPILRTPSRTLNSSHLSSRGNSNSENGSNISSKPPTRGGSLSSFHCNTLGSSSTGNSKRSSKLKRRKAYYRDKKEGRSRSLTHIDNLDPAMLLRNEDMDSKSEPDTSQDLLFVPGPTESRESRRKKLARSQVSSSEFFSVCFDGELGSGLEEFLPATRGTCLGEALRPLCDKKNIDLASVNVYVDSSQTPLPAAAHTDTYFVAGKNLIVRAKDTDPKFHSRSFKQPSRKSSQRGKHKFFSVSTEDASYSGTGVTGPQAKTTFDSYSSLSIGTSGTLGAPHGWQSGSQHQSAGLISHEGSLKVKNTKQSNRWSGLFSNSKDNSKMDLLVEQLNSYGKNGIPKPNIITCDDDELKLSHCPEDDWQAILGESLTSEMSERTRQQQTAIWELVETEVVYLKTIKVITDLFLACLYNLQSANILNEIDRDQLFSNIPDICKANKTLWLDCILPMVQKARESKQPFQPQELRNGFLNFGSTCQPYTRYCLDQTKCQQYCREKYQENEHFKAYLAWCETRKECNRLRLMDILVRPMQRLTKYSLLLKAILRHTEDAEQRRCLEEMIGSVERFVRSVNGTLRSRQDAERLLAIAERIECYDVVETRDDELESIVKSHSKLDLFHPMPGCRLSKRWLLFEGDLKIKDSFTSKVSINVKFKIASLFFRNPAIESEFKYYK</sequence>
<dbReference type="Pfam" id="PF00621">
    <property type="entry name" value="RhoGEF"/>
    <property type="match status" value="1"/>
</dbReference>
<dbReference type="CDD" id="cd00160">
    <property type="entry name" value="RhoGEF"/>
    <property type="match status" value="1"/>
</dbReference>
<feature type="compositionally biased region" description="Low complexity" evidence="1">
    <location>
        <begin position="312"/>
        <end position="332"/>
    </location>
</feature>
<dbReference type="EMBL" id="CAJVCH010000001">
    <property type="protein sequence ID" value="CAG7628892.1"/>
    <property type="molecule type" value="Genomic_DNA"/>
</dbReference>
<dbReference type="PANTHER" id="PTHR13217">
    <property type="entry name" value="PLECKSTRIN HOMOLOGY DOMAIN-CONTAINING FAMILY G MEMBER 7"/>
    <property type="match status" value="1"/>
</dbReference>
<gene>
    <name evidence="3" type="ORF">AFUS01_LOCUS7</name>
</gene>
<evidence type="ECO:0000259" key="2">
    <source>
        <dbReference type="PROSITE" id="PS50010"/>
    </source>
</evidence>
<feature type="region of interest" description="Disordered" evidence="1">
    <location>
        <begin position="268"/>
        <end position="383"/>
    </location>
</feature>
<dbReference type="AlphaFoldDB" id="A0A8J2IZU3"/>
<evidence type="ECO:0000313" key="3">
    <source>
        <dbReference type="EMBL" id="CAG7628892.1"/>
    </source>
</evidence>
<comment type="caution">
    <text evidence="3">The sequence shown here is derived from an EMBL/GenBank/DDBJ whole genome shotgun (WGS) entry which is preliminary data.</text>
</comment>
<dbReference type="GO" id="GO:0030424">
    <property type="term" value="C:axon"/>
    <property type="evidence" value="ECO:0007669"/>
    <property type="project" value="TreeGrafter"/>
</dbReference>
<dbReference type="OrthoDB" id="5585231at2759"/>
<feature type="compositionally biased region" description="Basic residues" evidence="1">
    <location>
        <begin position="359"/>
        <end position="368"/>
    </location>
</feature>
<dbReference type="GO" id="GO:0030139">
    <property type="term" value="C:endocytic vesicle"/>
    <property type="evidence" value="ECO:0007669"/>
    <property type="project" value="TreeGrafter"/>
</dbReference>
<feature type="compositionally biased region" description="Basic residues" evidence="1">
    <location>
        <begin position="519"/>
        <end position="536"/>
    </location>
</feature>
<feature type="domain" description="DH" evidence="2">
    <location>
        <begin position="680"/>
        <end position="872"/>
    </location>
</feature>
<dbReference type="InterPro" id="IPR000219">
    <property type="entry name" value="DH_dom"/>
</dbReference>
<dbReference type="PROSITE" id="PS50010">
    <property type="entry name" value="DH_2"/>
    <property type="match status" value="1"/>
</dbReference>
<dbReference type="PANTHER" id="PTHR13217:SF11">
    <property type="entry name" value="PLECKSTRIN HOMOLOGY DOMAIN-CONTAINING FAMILY G MEMBER 5"/>
    <property type="match status" value="1"/>
</dbReference>
<dbReference type="InterPro" id="IPR040181">
    <property type="entry name" value="PKHG5/7"/>
</dbReference>
<keyword evidence="4" id="KW-1185">Reference proteome</keyword>
<evidence type="ECO:0000256" key="1">
    <source>
        <dbReference type="SAM" id="MobiDB-lite"/>
    </source>
</evidence>
<feature type="region of interest" description="Disordered" evidence="1">
    <location>
        <begin position="397"/>
        <end position="423"/>
    </location>
</feature>
<reference evidence="3" key="1">
    <citation type="submission" date="2021-06" db="EMBL/GenBank/DDBJ databases">
        <authorList>
            <person name="Hodson N. C."/>
            <person name="Mongue J. A."/>
            <person name="Jaron S. K."/>
        </authorList>
    </citation>
    <scope>NUCLEOTIDE SEQUENCE</scope>
</reference>
<dbReference type="GO" id="GO:0043542">
    <property type="term" value="P:endothelial cell migration"/>
    <property type="evidence" value="ECO:0007669"/>
    <property type="project" value="TreeGrafter"/>
</dbReference>
<protein>
    <recommendedName>
        <fullName evidence="2">DH domain-containing protein</fullName>
    </recommendedName>
</protein>
<dbReference type="SMART" id="SM00325">
    <property type="entry name" value="RhoGEF"/>
    <property type="match status" value="1"/>
</dbReference>
<dbReference type="Proteomes" id="UP000708208">
    <property type="component" value="Unassembled WGS sequence"/>
</dbReference>
<name>A0A8J2IZU3_9HEXA</name>
<organism evidence="3 4">
    <name type="scientific">Allacma fusca</name>
    <dbReference type="NCBI Taxonomy" id="39272"/>
    <lineage>
        <taxon>Eukaryota</taxon>
        <taxon>Metazoa</taxon>
        <taxon>Ecdysozoa</taxon>
        <taxon>Arthropoda</taxon>
        <taxon>Hexapoda</taxon>
        <taxon>Collembola</taxon>
        <taxon>Symphypleona</taxon>
        <taxon>Sminthuridae</taxon>
        <taxon>Allacma</taxon>
    </lineage>
</organism>
<dbReference type="GO" id="GO:0007266">
    <property type="term" value="P:Rho protein signal transduction"/>
    <property type="evidence" value="ECO:0007669"/>
    <property type="project" value="TreeGrafter"/>
</dbReference>
<dbReference type="GO" id="GO:0005886">
    <property type="term" value="C:plasma membrane"/>
    <property type="evidence" value="ECO:0007669"/>
    <property type="project" value="TreeGrafter"/>
</dbReference>
<feature type="region of interest" description="Disordered" evidence="1">
    <location>
        <begin position="517"/>
        <end position="536"/>
    </location>
</feature>
<evidence type="ECO:0000313" key="4">
    <source>
        <dbReference type="Proteomes" id="UP000708208"/>
    </source>
</evidence>
<dbReference type="GO" id="GO:0005085">
    <property type="term" value="F:guanyl-nucleotide exchange factor activity"/>
    <property type="evidence" value="ECO:0007669"/>
    <property type="project" value="InterPro"/>
</dbReference>
<proteinExistence type="predicted"/>
<accession>A0A8J2IZU3</accession>
<feature type="compositionally biased region" description="Polar residues" evidence="1">
    <location>
        <begin position="339"/>
        <end position="349"/>
    </location>
</feature>
<feature type="compositionally biased region" description="Basic and acidic residues" evidence="1">
    <location>
        <begin position="369"/>
        <end position="378"/>
    </location>
</feature>